<feature type="non-terminal residue" evidence="1">
    <location>
        <position position="1"/>
    </location>
</feature>
<dbReference type="VEuPathDB" id="FungiDB:P168DRAFT_210152"/>
<dbReference type="SUPFAM" id="SSF53098">
    <property type="entry name" value="Ribonuclease H-like"/>
    <property type="match status" value="1"/>
</dbReference>
<dbReference type="Gene3D" id="3.30.420.10">
    <property type="entry name" value="Ribonuclease H-like superfamily/Ribonuclease H"/>
    <property type="match status" value="1"/>
</dbReference>
<dbReference type="InterPro" id="IPR036397">
    <property type="entry name" value="RNaseH_sf"/>
</dbReference>
<evidence type="ECO:0000313" key="1">
    <source>
        <dbReference type="EMBL" id="PKY04570.1"/>
    </source>
</evidence>
<dbReference type="GeneID" id="36540574"/>
<evidence type="ECO:0000313" key="2">
    <source>
        <dbReference type="Proteomes" id="UP000234254"/>
    </source>
</evidence>
<evidence type="ECO:0008006" key="3">
    <source>
        <dbReference type="Google" id="ProtNLM"/>
    </source>
</evidence>
<dbReference type="OrthoDB" id="4500858at2759"/>
<reference evidence="1" key="1">
    <citation type="submission" date="2016-12" db="EMBL/GenBank/DDBJ databases">
        <title>The genomes of Aspergillus section Nigri reveals drivers in fungal speciation.</title>
        <authorList>
            <consortium name="DOE Joint Genome Institute"/>
            <person name="Vesth T.C."/>
            <person name="Nybo J."/>
            <person name="Theobald S."/>
            <person name="Brandl J."/>
            <person name="Frisvad J.C."/>
            <person name="Nielsen K.F."/>
            <person name="Lyhne E.K."/>
            <person name="Kogle M.E."/>
            <person name="Kuo A."/>
            <person name="Riley R."/>
            <person name="Clum A."/>
            <person name="Nolan M."/>
            <person name="Lipzen A."/>
            <person name="Salamov A."/>
            <person name="Henrissat B."/>
            <person name="Wiebenga A."/>
            <person name="De vries R.P."/>
            <person name="Grigoriev I.V."/>
            <person name="Mortensen U.H."/>
            <person name="Andersen M.R."/>
            <person name="Baker S.E."/>
        </authorList>
    </citation>
    <scope>NUCLEOTIDE SEQUENCE</scope>
    <source>
        <strain evidence="1">IBT 28561</strain>
    </source>
</reference>
<name>A0A2I1D3Y0_ASPC2</name>
<dbReference type="AlphaFoldDB" id="A0A2I1D3Y0"/>
<dbReference type="EMBL" id="MSFM01000006">
    <property type="protein sequence ID" value="PKY04570.1"/>
    <property type="molecule type" value="Genomic_DNA"/>
</dbReference>
<organism evidence="1 2">
    <name type="scientific">Aspergillus campestris (strain IBT 28561)</name>
    <dbReference type="NCBI Taxonomy" id="1392248"/>
    <lineage>
        <taxon>Eukaryota</taxon>
        <taxon>Fungi</taxon>
        <taxon>Dikarya</taxon>
        <taxon>Ascomycota</taxon>
        <taxon>Pezizomycotina</taxon>
        <taxon>Eurotiomycetes</taxon>
        <taxon>Eurotiomycetidae</taxon>
        <taxon>Eurotiales</taxon>
        <taxon>Aspergillaceae</taxon>
        <taxon>Aspergillus</taxon>
        <taxon>Aspergillus subgen. Circumdati</taxon>
    </lineage>
</organism>
<dbReference type="GO" id="GO:0003676">
    <property type="term" value="F:nucleic acid binding"/>
    <property type="evidence" value="ECO:0007669"/>
    <property type="project" value="InterPro"/>
</dbReference>
<proteinExistence type="predicted"/>
<dbReference type="RefSeq" id="XP_024693164.1">
    <property type="nucleotide sequence ID" value="XM_024833050.1"/>
</dbReference>
<keyword evidence="2" id="KW-1185">Reference proteome</keyword>
<protein>
    <recommendedName>
        <fullName evidence="3">RNase H type-1 domain-containing protein</fullName>
    </recommendedName>
</protein>
<sequence length="158" mass="17294">RSQSEQRLGGVIPIEAEAAGGGGCLQAPPGTLAGEWESRLVFLQRVQPPWLVIEERDITREAPERAKREGQLVMYTDRSGYQGHVGDAATVPCFATCIKTYLGPETVATVYAAELQAINMALGMVKQCQRITRWRTRAVEGVTIVSDSQARLKALLRP</sequence>
<comment type="caution">
    <text evidence="1">The sequence shown here is derived from an EMBL/GenBank/DDBJ whole genome shotgun (WGS) entry which is preliminary data.</text>
</comment>
<gene>
    <name evidence="1" type="ORF">P168DRAFT_210152</name>
</gene>
<dbReference type="Proteomes" id="UP000234254">
    <property type="component" value="Unassembled WGS sequence"/>
</dbReference>
<feature type="non-terminal residue" evidence="1">
    <location>
        <position position="158"/>
    </location>
</feature>
<accession>A0A2I1D3Y0</accession>
<dbReference type="InterPro" id="IPR012337">
    <property type="entry name" value="RNaseH-like_sf"/>
</dbReference>